<proteinExistence type="inferred from homology"/>
<dbReference type="Proteomes" id="UP000051966">
    <property type="component" value="Unassembled WGS sequence"/>
</dbReference>
<sequence>MCYDNRRFGQLKNIGSDDRLKKTLTVMSADQTVALGQKLAAFLQPKDLILLDGDLGAGKTTFTKGLGRGLGIKRPIKSPTFTIIREYQSGRIPLYHMDVYRLEQGGGDELGLDEYFNGDGVNVVEWSKFVAEELPSNYLRIVFKRDDSKGDNVRTIIFEPRGGRFEKLTNELLGDQNE</sequence>
<reference evidence="11 12" key="1">
    <citation type="journal article" date="2015" name="Genome Announc.">
        <title>Expanding the biotechnology potential of lactobacilli through comparative genomics of 213 strains and associated genera.</title>
        <authorList>
            <person name="Sun Z."/>
            <person name="Harris H.M."/>
            <person name="McCann A."/>
            <person name="Guo C."/>
            <person name="Argimon S."/>
            <person name="Zhang W."/>
            <person name="Yang X."/>
            <person name="Jeffery I.B."/>
            <person name="Cooney J.C."/>
            <person name="Kagawa T.F."/>
            <person name="Liu W."/>
            <person name="Song Y."/>
            <person name="Salvetti E."/>
            <person name="Wrobel A."/>
            <person name="Rasinkangas P."/>
            <person name="Parkhill J."/>
            <person name="Rea M.C."/>
            <person name="O'Sullivan O."/>
            <person name="Ritari J."/>
            <person name="Douillard F.P."/>
            <person name="Paul Ross R."/>
            <person name="Yang R."/>
            <person name="Briner A.E."/>
            <person name="Felis G.E."/>
            <person name="de Vos W.M."/>
            <person name="Barrangou R."/>
            <person name="Klaenhammer T.R."/>
            <person name="Caufield P.W."/>
            <person name="Cui Y."/>
            <person name="Zhang H."/>
            <person name="O'Toole P.W."/>
        </authorList>
    </citation>
    <scope>NUCLEOTIDE SEQUENCE [LARGE SCALE GENOMIC DNA]</scope>
    <source>
        <strain evidence="11 12">DSM 18382</strain>
    </source>
</reference>
<dbReference type="Gene3D" id="3.40.50.300">
    <property type="entry name" value="P-loop containing nucleotide triphosphate hydrolases"/>
    <property type="match status" value="1"/>
</dbReference>
<keyword evidence="6" id="KW-0479">Metal-binding</keyword>
<evidence type="ECO:0000256" key="1">
    <source>
        <dbReference type="ARBA" id="ARBA00004496"/>
    </source>
</evidence>
<dbReference type="InterPro" id="IPR003442">
    <property type="entry name" value="T6A_TsaE"/>
</dbReference>
<keyword evidence="4" id="KW-0963">Cytoplasm</keyword>
<dbReference type="GO" id="GO:0002949">
    <property type="term" value="P:tRNA threonylcarbamoyladenosine modification"/>
    <property type="evidence" value="ECO:0007669"/>
    <property type="project" value="InterPro"/>
</dbReference>
<dbReference type="SUPFAM" id="SSF52540">
    <property type="entry name" value="P-loop containing nucleoside triphosphate hydrolases"/>
    <property type="match status" value="1"/>
</dbReference>
<keyword evidence="12" id="KW-1185">Reference proteome</keyword>
<keyword evidence="5" id="KW-0819">tRNA processing</keyword>
<gene>
    <name evidence="11" type="ORF">FD41_GL000312</name>
</gene>
<dbReference type="InterPro" id="IPR027417">
    <property type="entry name" value="P-loop_NTPase"/>
</dbReference>
<comment type="similarity">
    <text evidence="2">Belongs to the TsaE family.</text>
</comment>
<comment type="caution">
    <text evidence="11">The sequence shown here is derived from an EMBL/GenBank/DDBJ whole genome shotgun (WGS) entry which is preliminary data.</text>
</comment>
<dbReference type="AlphaFoldDB" id="A0A0R1W0P2"/>
<keyword evidence="7" id="KW-0547">Nucleotide-binding</keyword>
<dbReference type="GO" id="GO:0046872">
    <property type="term" value="F:metal ion binding"/>
    <property type="evidence" value="ECO:0007669"/>
    <property type="project" value="UniProtKB-KW"/>
</dbReference>
<comment type="subcellular location">
    <subcellularLocation>
        <location evidence="1">Cytoplasm</location>
    </subcellularLocation>
</comment>
<evidence type="ECO:0000313" key="12">
    <source>
        <dbReference type="Proteomes" id="UP000051966"/>
    </source>
</evidence>
<keyword evidence="9" id="KW-0460">Magnesium</keyword>
<dbReference type="PATRIC" id="fig|1423743.5.peg.324"/>
<evidence type="ECO:0000256" key="8">
    <source>
        <dbReference type="ARBA" id="ARBA00022840"/>
    </source>
</evidence>
<organism evidence="11 12">
    <name type="scientific">Lentilactobacillus farraginis DSM 18382 = JCM 14108</name>
    <dbReference type="NCBI Taxonomy" id="1423743"/>
    <lineage>
        <taxon>Bacteria</taxon>
        <taxon>Bacillati</taxon>
        <taxon>Bacillota</taxon>
        <taxon>Bacilli</taxon>
        <taxon>Lactobacillales</taxon>
        <taxon>Lactobacillaceae</taxon>
        <taxon>Lentilactobacillus</taxon>
    </lineage>
</organism>
<dbReference type="GO" id="GO:0005737">
    <property type="term" value="C:cytoplasm"/>
    <property type="evidence" value="ECO:0007669"/>
    <property type="project" value="UniProtKB-SubCell"/>
</dbReference>
<evidence type="ECO:0000256" key="10">
    <source>
        <dbReference type="ARBA" id="ARBA00032441"/>
    </source>
</evidence>
<protein>
    <recommendedName>
        <fullName evidence="3">tRNA threonylcarbamoyladenosine biosynthesis protein TsaE</fullName>
    </recommendedName>
    <alternativeName>
        <fullName evidence="10">t(6)A37 threonylcarbamoyladenosine biosynthesis protein TsaE</fullName>
    </alternativeName>
</protein>
<keyword evidence="8 11" id="KW-0067">ATP-binding</keyword>
<accession>A0A0R1W0P2</accession>
<dbReference type="PANTHER" id="PTHR33540">
    <property type="entry name" value="TRNA THREONYLCARBAMOYLADENOSINE BIOSYNTHESIS PROTEIN TSAE"/>
    <property type="match status" value="1"/>
</dbReference>
<evidence type="ECO:0000256" key="3">
    <source>
        <dbReference type="ARBA" id="ARBA00019010"/>
    </source>
</evidence>
<dbReference type="EMBL" id="AZFY01000092">
    <property type="protein sequence ID" value="KRM07836.1"/>
    <property type="molecule type" value="Genomic_DNA"/>
</dbReference>
<dbReference type="PANTHER" id="PTHR33540:SF2">
    <property type="entry name" value="TRNA THREONYLCARBAMOYLADENOSINE BIOSYNTHESIS PROTEIN TSAE"/>
    <property type="match status" value="1"/>
</dbReference>
<dbReference type="NCBIfam" id="TIGR00150">
    <property type="entry name" value="T6A_YjeE"/>
    <property type="match status" value="1"/>
</dbReference>
<evidence type="ECO:0000256" key="6">
    <source>
        <dbReference type="ARBA" id="ARBA00022723"/>
    </source>
</evidence>
<evidence type="ECO:0000256" key="4">
    <source>
        <dbReference type="ARBA" id="ARBA00022490"/>
    </source>
</evidence>
<evidence type="ECO:0000256" key="5">
    <source>
        <dbReference type="ARBA" id="ARBA00022694"/>
    </source>
</evidence>
<evidence type="ECO:0000256" key="9">
    <source>
        <dbReference type="ARBA" id="ARBA00022842"/>
    </source>
</evidence>
<evidence type="ECO:0000256" key="7">
    <source>
        <dbReference type="ARBA" id="ARBA00022741"/>
    </source>
</evidence>
<evidence type="ECO:0000256" key="2">
    <source>
        <dbReference type="ARBA" id="ARBA00007599"/>
    </source>
</evidence>
<name>A0A0R1W0P2_9LACO</name>
<evidence type="ECO:0000313" key="11">
    <source>
        <dbReference type="EMBL" id="KRM07836.1"/>
    </source>
</evidence>
<dbReference type="GO" id="GO:0005524">
    <property type="term" value="F:ATP binding"/>
    <property type="evidence" value="ECO:0007669"/>
    <property type="project" value="UniProtKB-KW"/>
</dbReference>
<dbReference type="Pfam" id="PF02367">
    <property type="entry name" value="TsaE"/>
    <property type="match status" value="1"/>
</dbReference>